<dbReference type="Proteomes" id="UP000567179">
    <property type="component" value="Unassembled WGS sequence"/>
</dbReference>
<name>A0A8H5AS81_9AGAR</name>
<organism evidence="2 3">
    <name type="scientific">Psilocybe cf. subviscida</name>
    <dbReference type="NCBI Taxonomy" id="2480587"/>
    <lineage>
        <taxon>Eukaryota</taxon>
        <taxon>Fungi</taxon>
        <taxon>Dikarya</taxon>
        <taxon>Basidiomycota</taxon>
        <taxon>Agaricomycotina</taxon>
        <taxon>Agaricomycetes</taxon>
        <taxon>Agaricomycetidae</taxon>
        <taxon>Agaricales</taxon>
        <taxon>Agaricineae</taxon>
        <taxon>Strophariaceae</taxon>
        <taxon>Psilocybe</taxon>
    </lineage>
</organism>
<dbReference type="OrthoDB" id="1099063at2759"/>
<comment type="caution">
    <text evidence="2">The sequence shown here is derived from an EMBL/GenBank/DDBJ whole genome shotgun (WGS) entry which is preliminary data.</text>
</comment>
<reference evidence="2 3" key="1">
    <citation type="journal article" date="2020" name="ISME J.">
        <title>Uncovering the hidden diversity of litter-decomposition mechanisms in mushroom-forming fungi.</title>
        <authorList>
            <person name="Floudas D."/>
            <person name="Bentzer J."/>
            <person name="Ahren D."/>
            <person name="Johansson T."/>
            <person name="Persson P."/>
            <person name="Tunlid A."/>
        </authorList>
    </citation>
    <scope>NUCLEOTIDE SEQUENCE [LARGE SCALE GENOMIC DNA]</scope>
    <source>
        <strain evidence="2 3">CBS 101986</strain>
    </source>
</reference>
<sequence>MTTDVGSTLGRATFVLQETLPDFFKNGLYTSVDRTSGVPVTPTSPLIPSAAVNFLEHTILHHDDEEPIYSRDIRLSYTPPTELPAPFPRTFHIDGLQMYLASSSLLRHTMGALYTNLIVVNLKLAVDTPAPSDNGTAAPLARKPAMSREKSIILRQSVTGVARMSGKPAEWEIESTYTFSPSSGLIHQHVINSIRPAPHQAVYDALRGSLGKLLGVEWPGSSPTPRGAAFKGRVENAAKDGSS</sequence>
<keyword evidence="3" id="KW-1185">Reference proteome</keyword>
<evidence type="ECO:0000256" key="1">
    <source>
        <dbReference type="SAM" id="MobiDB-lite"/>
    </source>
</evidence>
<gene>
    <name evidence="2" type="ORF">D9619_010588</name>
</gene>
<proteinExistence type="predicted"/>
<dbReference type="EMBL" id="JAACJJ010000058">
    <property type="protein sequence ID" value="KAF5309939.1"/>
    <property type="molecule type" value="Genomic_DNA"/>
</dbReference>
<protein>
    <submittedName>
        <fullName evidence="2">Uncharacterized protein</fullName>
    </submittedName>
</protein>
<evidence type="ECO:0000313" key="2">
    <source>
        <dbReference type="EMBL" id="KAF5309939.1"/>
    </source>
</evidence>
<feature type="region of interest" description="Disordered" evidence="1">
    <location>
        <begin position="221"/>
        <end position="243"/>
    </location>
</feature>
<evidence type="ECO:0000313" key="3">
    <source>
        <dbReference type="Proteomes" id="UP000567179"/>
    </source>
</evidence>
<feature type="compositionally biased region" description="Basic and acidic residues" evidence="1">
    <location>
        <begin position="232"/>
        <end position="243"/>
    </location>
</feature>
<accession>A0A8H5AS81</accession>
<dbReference type="AlphaFoldDB" id="A0A8H5AS81"/>